<organism evidence="1">
    <name type="scientific">Physcomitrium patens</name>
    <name type="common">Spreading-leaved earth moss</name>
    <name type="synonym">Physcomitrella patens</name>
    <dbReference type="NCBI Taxonomy" id="3218"/>
    <lineage>
        <taxon>Eukaryota</taxon>
        <taxon>Viridiplantae</taxon>
        <taxon>Streptophyta</taxon>
        <taxon>Embryophyta</taxon>
        <taxon>Bryophyta</taxon>
        <taxon>Bryophytina</taxon>
        <taxon>Bryopsida</taxon>
        <taxon>Funariidae</taxon>
        <taxon>Funariales</taxon>
        <taxon>Funariaceae</taxon>
        <taxon>Physcomitrium</taxon>
    </lineage>
</organism>
<gene>
    <name evidence="1" type="ORF">PHYPA_027365</name>
</gene>
<dbReference type="EnsemblPlants" id="Pp3c22_20148V3.1">
    <property type="protein sequence ID" value="Pp3c22_20148V3.1"/>
    <property type="gene ID" value="Pp3c22_20148"/>
</dbReference>
<reference evidence="1 3" key="2">
    <citation type="journal article" date="2018" name="Plant J.">
        <title>The Physcomitrella patens chromosome-scale assembly reveals moss genome structure and evolution.</title>
        <authorList>
            <person name="Lang D."/>
            <person name="Ullrich K.K."/>
            <person name="Murat F."/>
            <person name="Fuchs J."/>
            <person name="Jenkins J."/>
            <person name="Haas F.B."/>
            <person name="Piednoel M."/>
            <person name="Gundlach H."/>
            <person name="Van Bel M."/>
            <person name="Meyberg R."/>
            <person name="Vives C."/>
            <person name="Morata J."/>
            <person name="Symeonidi A."/>
            <person name="Hiss M."/>
            <person name="Muchero W."/>
            <person name="Kamisugi Y."/>
            <person name="Saleh O."/>
            <person name="Blanc G."/>
            <person name="Decker E.L."/>
            <person name="van Gessel N."/>
            <person name="Grimwood J."/>
            <person name="Hayes R.D."/>
            <person name="Graham S.W."/>
            <person name="Gunter L.E."/>
            <person name="McDaniel S.F."/>
            <person name="Hoernstein S.N.W."/>
            <person name="Larsson A."/>
            <person name="Li F.W."/>
            <person name="Perroud P.F."/>
            <person name="Phillips J."/>
            <person name="Ranjan P."/>
            <person name="Rokshar D.S."/>
            <person name="Rothfels C.J."/>
            <person name="Schneider L."/>
            <person name="Shu S."/>
            <person name="Stevenson D.W."/>
            <person name="Thummler F."/>
            <person name="Tillich M."/>
            <person name="Villarreal Aguilar J.C."/>
            <person name="Widiez T."/>
            <person name="Wong G.K."/>
            <person name="Wymore A."/>
            <person name="Zhang Y."/>
            <person name="Zimmer A.D."/>
            <person name="Quatrano R.S."/>
            <person name="Mayer K.F.X."/>
            <person name="Goodstein D."/>
            <person name="Casacuberta J.M."/>
            <person name="Vandepoele K."/>
            <person name="Reski R."/>
            <person name="Cuming A.C."/>
            <person name="Tuskan G.A."/>
            <person name="Maumus F."/>
            <person name="Salse J."/>
            <person name="Schmutz J."/>
            <person name="Rensing S.A."/>
        </authorList>
    </citation>
    <scope>NUCLEOTIDE SEQUENCE [LARGE SCALE GENOMIC DNA]</scope>
    <source>
        <strain evidence="2 3">cv. Gransden 2004</strain>
    </source>
</reference>
<dbReference type="Gramene" id="Pp3c22_20148V3.1">
    <property type="protein sequence ID" value="Pp3c22_20148V3.1"/>
    <property type="gene ID" value="Pp3c22_20148"/>
</dbReference>
<evidence type="ECO:0000313" key="3">
    <source>
        <dbReference type="Proteomes" id="UP000006727"/>
    </source>
</evidence>
<evidence type="ECO:0000313" key="1">
    <source>
        <dbReference type="EMBL" id="PNR31049.1"/>
    </source>
</evidence>
<reference evidence="1 3" key="1">
    <citation type="journal article" date="2008" name="Science">
        <title>The Physcomitrella genome reveals evolutionary insights into the conquest of land by plants.</title>
        <authorList>
            <person name="Rensing S."/>
            <person name="Lang D."/>
            <person name="Zimmer A."/>
            <person name="Terry A."/>
            <person name="Salamov A."/>
            <person name="Shapiro H."/>
            <person name="Nishiyama T."/>
            <person name="Perroud P.-F."/>
            <person name="Lindquist E."/>
            <person name="Kamisugi Y."/>
            <person name="Tanahashi T."/>
            <person name="Sakakibara K."/>
            <person name="Fujita T."/>
            <person name="Oishi K."/>
            <person name="Shin-I T."/>
            <person name="Kuroki Y."/>
            <person name="Toyoda A."/>
            <person name="Suzuki Y."/>
            <person name="Hashimoto A."/>
            <person name="Yamaguchi K."/>
            <person name="Sugano A."/>
            <person name="Kohara Y."/>
            <person name="Fujiyama A."/>
            <person name="Anterola A."/>
            <person name="Aoki S."/>
            <person name="Ashton N."/>
            <person name="Barbazuk W.B."/>
            <person name="Barker E."/>
            <person name="Bennetzen J."/>
            <person name="Bezanilla M."/>
            <person name="Blankenship R."/>
            <person name="Cho S.H."/>
            <person name="Dutcher S."/>
            <person name="Estelle M."/>
            <person name="Fawcett J.A."/>
            <person name="Gundlach H."/>
            <person name="Hanada K."/>
            <person name="Heyl A."/>
            <person name="Hicks K.A."/>
            <person name="Hugh J."/>
            <person name="Lohr M."/>
            <person name="Mayer K."/>
            <person name="Melkozernov A."/>
            <person name="Murata T."/>
            <person name="Nelson D."/>
            <person name="Pils B."/>
            <person name="Prigge M."/>
            <person name="Reiss B."/>
            <person name="Renner T."/>
            <person name="Rombauts S."/>
            <person name="Rushton P."/>
            <person name="Sanderfoot A."/>
            <person name="Schween G."/>
            <person name="Shiu S.-H."/>
            <person name="Stueber K."/>
            <person name="Theodoulou F.L."/>
            <person name="Tu H."/>
            <person name="Van de Peer Y."/>
            <person name="Verrier P.J."/>
            <person name="Waters E."/>
            <person name="Wood A."/>
            <person name="Yang L."/>
            <person name="Cove D."/>
            <person name="Cuming A."/>
            <person name="Hasebe M."/>
            <person name="Lucas S."/>
            <person name="Mishler D.B."/>
            <person name="Reski R."/>
            <person name="Grigoriev I."/>
            <person name="Quatrano R.S."/>
            <person name="Boore J.L."/>
        </authorList>
    </citation>
    <scope>NUCLEOTIDE SEQUENCE [LARGE SCALE GENOMIC DNA]</scope>
    <source>
        <strain evidence="2 3">cv. Gransden 2004</strain>
    </source>
</reference>
<accession>A0A2K1IP42</accession>
<dbReference type="InParanoid" id="A0A2K1IP42"/>
<name>A0A2K1IP42_PHYPA</name>
<reference evidence="2" key="3">
    <citation type="submission" date="2020-12" db="UniProtKB">
        <authorList>
            <consortium name="EnsemblPlants"/>
        </authorList>
    </citation>
    <scope>IDENTIFICATION</scope>
</reference>
<dbReference type="AlphaFoldDB" id="A0A2K1IP42"/>
<keyword evidence="3" id="KW-1185">Reference proteome</keyword>
<dbReference type="Proteomes" id="UP000006727">
    <property type="component" value="Chromosome 22"/>
</dbReference>
<proteinExistence type="predicted"/>
<evidence type="ECO:0000313" key="2">
    <source>
        <dbReference type="EnsemblPlants" id="Pp3c22_20148V3.1"/>
    </source>
</evidence>
<dbReference type="EMBL" id="ABEU02000022">
    <property type="protein sequence ID" value="PNR31049.1"/>
    <property type="molecule type" value="Genomic_DNA"/>
</dbReference>
<protein>
    <submittedName>
        <fullName evidence="1 2">Uncharacterized protein</fullName>
    </submittedName>
</protein>
<sequence length="77" mass="8945">MQLGNDITLSIYRQRNVEISMINGQIFWLNTTLYIFDLHKNLFLAIPQPLLSSPTTRIVRLQANLHPTPNAYESFEI</sequence>